<dbReference type="PANTHER" id="PTHR19328:SF13">
    <property type="entry name" value="HIPL1 PROTEIN"/>
    <property type="match status" value="1"/>
</dbReference>
<dbReference type="PANTHER" id="PTHR19328">
    <property type="entry name" value="HEDGEHOG-INTERACTING PROTEIN"/>
    <property type="match status" value="1"/>
</dbReference>
<evidence type="ECO:0000313" key="2">
    <source>
        <dbReference type="EMBL" id="MBD8033694.1"/>
    </source>
</evidence>
<sequence>MNDSFYKKGGFILKLLVGLSIVILFFFGCSAKEDEQVQPLPANEDIQVDGRYEAIVTNLNAPWAINKLGDSFYITERTGNIVKVEQGEVVRQEVSLEQTLSTASEAGLLGLVLAPDFEQSNKAFAYYTYEKGQEQFNRVVLLQLENNIWQEQQVLVDEIPSGTYHHGGRLKIGPDNMLYATAGDASDPEIAQDTDSLGGKILRLNLDGSIPKDNLFPGSYVYSYGHRNPQGITWSPDGKMYASEHGQSANDEINEIEAGKNYGWPTIEGDEEQEGLMSPLFTSGEGTTWAPSGMAFYNGKLYVAALRGTAILAFNLDTKEVEEIVNDVGRVRDVWIEEDKLYFITNNTDGRGNPSNKDDQLYSLDL</sequence>
<evidence type="ECO:0000313" key="3">
    <source>
        <dbReference type="Proteomes" id="UP000600565"/>
    </source>
</evidence>
<proteinExistence type="predicted"/>
<accession>A0ABR8XP28</accession>
<dbReference type="PROSITE" id="PS51257">
    <property type="entry name" value="PROKAR_LIPOPROTEIN"/>
    <property type="match status" value="1"/>
</dbReference>
<organism evidence="2 3">
    <name type="scientific">Solibacillus merdavium</name>
    <dbReference type="NCBI Taxonomy" id="2762218"/>
    <lineage>
        <taxon>Bacteria</taxon>
        <taxon>Bacillati</taxon>
        <taxon>Bacillota</taxon>
        <taxon>Bacilli</taxon>
        <taxon>Bacillales</taxon>
        <taxon>Caryophanaceae</taxon>
        <taxon>Solibacillus</taxon>
    </lineage>
</organism>
<gene>
    <name evidence="2" type="ORF">H9632_11510</name>
</gene>
<dbReference type="SUPFAM" id="SSF50952">
    <property type="entry name" value="Soluble quinoprotein glucose dehydrogenase"/>
    <property type="match status" value="1"/>
</dbReference>
<dbReference type="InterPro" id="IPR011042">
    <property type="entry name" value="6-blade_b-propeller_TolB-like"/>
</dbReference>
<name>A0ABR8XP28_9BACL</name>
<dbReference type="SUPFAM" id="SSF63825">
    <property type="entry name" value="YWTD domain"/>
    <property type="match status" value="1"/>
</dbReference>
<reference evidence="2 3" key="1">
    <citation type="submission" date="2020-08" db="EMBL/GenBank/DDBJ databases">
        <title>A Genomic Blueprint of the Chicken Gut Microbiome.</title>
        <authorList>
            <person name="Gilroy R."/>
            <person name="Ravi A."/>
            <person name="Getino M."/>
            <person name="Pursley I."/>
            <person name="Horton D.L."/>
            <person name="Alikhan N.-F."/>
            <person name="Baker D."/>
            <person name="Gharbi K."/>
            <person name="Hall N."/>
            <person name="Watson M."/>
            <person name="Adriaenssens E.M."/>
            <person name="Foster-Nyarko E."/>
            <person name="Jarju S."/>
            <person name="Secka A."/>
            <person name="Antonio M."/>
            <person name="Oren A."/>
            <person name="Chaudhuri R."/>
            <person name="La Ragione R.M."/>
            <person name="Hildebrand F."/>
            <person name="Pallen M.J."/>
        </authorList>
    </citation>
    <scope>NUCLEOTIDE SEQUENCE [LARGE SCALE GENOMIC DNA]</scope>
    <source>
        <strain evidence="2 3">Sa1YVA6</strain>
    </source>
</reference>
<feature type="domain" description="Glucose/Sorbosone dehydrogenase" evidence="1">
    <location>
        <begin position="59"/>
        <end position="351"/>
    </location>
</feature>
<keyword evidence="3" id="KW-1185">Reference proteome</keyword>
<dbReference type="EMBL" id="JACSPW010000010">
    <property type="protein sequence ID" value="MBD8033694.1"/>
    <property type="molecule type" value="Genomic_DNA"/>
</dbReference>
<dbReference type="InterPro" id="IPR011041">
    <property type="entry name" value="Quinoprot_gluc/sorb_DH_b-prop"/>
</dbReference>
<evidence type="ECO:0000259" key="1">
    <source>
        <dbReference type="Pfam" id="PF07995"/>
    </source>
</evidence>
<dbReference type="Pfam" id="PF07995">
    <property type="entry name" value="GSDH"/>
    <property type="match status" value="1"/>
</dbReference>
<dbReference type="Proteomes" id="UP000600565">
    <property type="component" value="Unassembled WGS sequence"/>
</dbReference>
<dbReference type="Gene3D" id="2.120.10.30">
    <property type="entry name" value="TolB, C-terminal domain"/>
    <property type="match status" value="1"/>
</dbReference>
<protein>
    <submittedName>
        <fullName evidence="2">PQQ-dependent sugar dehydrogenase</fullName>
    </submittedName>
</protein>
<dbReference type="InterPro" id="IPR012938">
    <property type="entry name" value="Glc/Sorbosone_DH"/>
</dbReference>
<comment type="caution">
    <text evidence="2">The sequence shown here is derived from an EMBL/GenBank/DDBJ whole genome shotgun (WGS) entry which is preliminary data.</text>
</comment>